<reference evidence="1 2" key="1">
    <citation type="submission" date="2019-03" db="EMBL/GenBank/DDBJ databases">
        <title>Lake Tanganyika Metagenome-Assembled Genomes (MAGs).</title>
        <authorList>
            <person name="Tran P."/>
        </authorList>
    </citation>
    <scope>NUCLEOTIDE SEQUENCE [LARGE SCALE GENOMIC DNA]</scope>
    <source>
        <strain evidence="1">K_DeepCast_65m_m2_236</strain>
    </source>
</reference>
<proteinExistence type="predicted"/>
<dbReference type="Proteomes" id="UP000703893">
    <property type="component" value="Unassembled WGS sequence"/>
</dbReference>
<gene>
    <name evidence="1" type="ORF">FJZ00_14075</name>
</gene>
<dbReference type="AlphaFoldDB" id="A0A937X7P9"/>
<name>A0A937X7P9_9BACT</name>
<sequence>MIEPVQVNGRQVGQLDCSARAALEDRVNRLEAFAKAAFSEVERLRQRLDAPDDNSSDGI</sequence>
<organism evidence="1 2">
    <name type="scientific">Candidatus Tanganyikabacteria bacterium</name>
    <dbReference type="NCBI Taxonomy" id="2961651"/>
    <lineage>
        <taxon>Bacteria</taxon>
        <taxon>Bacillati</taxon>
        <taxon>Candidatus Sericytochromatia</taxon>
        <taxon>Candidatus Tanganyikabacteria</taxon>
    </lineage>
</organism>
<evidence type="ECO:0000313" key="1">
    <source>
        <dbReference type="EMBL" id="MBM3276277.1"/>
    </source>
</evidence>
<protein>
    <submittedName>
        <fullName evidence="1">Uncharacterized protein</fullName>
    </submittedName>
</protein>
<accession>A0A937X7P9</accession>
<comment type="caution">
    <text evidence="1">The sequence shown here is derived from an EMBL/GenBank/DDBJ whole genome shotgun (WGS) entry which is preliminary data.</text>
</comment>
<evidence type="ECO:0000313" key="2">
    <source>
        <dbReference type="Proteomes" id="UP000703893"/>
    </source>
</evidence>
<dbReference type="EMBL" id="VGJX01000947">
    <property type="protein sequence ID" value="MBM3276277.1"/>
    <property type="molecule type" value="Genomic_DNA"/>
</dbReference>